<reference evidence="11 12" key="1">
    <citation type="submission" date="2014-03" db="EMBL/GenBank/DDBJ databases">
        <title>Genome of Polynucleobacter strain MWH-MoK4.</title>
        <authorList>
            <person name="Hahn M.W."/>
        </authorList>
    </citation>
    <scope>NUCLEOTIDE SEQUENCE [LARGE SCALE GENOMIC DNA]</scope>
    <source>
        <strain evidence="11 12">MWH-MoK4</strain>
    </source>
</reference>
<dbReference type="InterPro" id="IPR024932">
    <property type="entry name" value="ApbE"/>
</dbReference>
<dbReference type="SUPFAM" id="SSF143631">
    <property type="entry name" value="ApbE-like"/>
    <property type="match status" value="1"/>
</dbReference>
<organism evidence="11 12">
    <name type="scientific">Polynucleobacter duraquae</name>
    <dbReference type="NCBI Taxonomy" id="1835254"/>
    <lineage>
        <taxon>Bacteria</taxon>
        <taxon>Pseudomonadati</taxon>
        <taxon>Pseudomonadota</taxon>
        <taxon>Betaproteobacteria</taxon>
        <taxon>Burkholderiales</taxon>
        <taxon>Burkholderiaceae</taxon>
        <taxon>Polynucleobacter</taxon>
    </lineage>
</organism>
<evidence type="ECO:0000256" key="9">
    <source>
        <dbReference type="ARBA" id="ARBA00031306"/>
    </source>
</evidence>
<keyword evidence="11" id="KW-0449">Lipoprotein</keyword>
<evidence type="ECO:0000256" key="5">
    <source>
        <dbReference type="ARBA" id="ARBA00022679"/>
    </source>
</evidence>
<dbReference type="KEGG" id="pdq:CL55_00003680"/>
<dbReference type="GO" id="GO:0016740">
    <property type="term" value="F:transferase activity"/>
    <property type="evidence" value="ECO:0007669"/>
    <property type="project" value="UniProtKB-KW"/>
</dbReference>
<name>A0A0E3ZIW6_9BURK</name>
<dbReference type="PATRIC" id="fig|576611.7.peg.369"/>
<keyword evidence="7" id="KW-0274">FAD</keyword>
<protein>
    <recommendedName>
        <fullName evidence="3">FAD:protein FMN transferase</fullName>
        <ecNumber evidence="2">2.7.1.180</ecNumber>
    </recommendedName>
    <alternativeName>
        <fullName evidence="9">Flavin transferase</fullName>
    </alternativeName>
</protein>
<dbReference type="PANTHER" id="PTHR30040">
    <property type="entry name" value="THIAMINE BIOSYNTHESIS LIPOPROTEIN APBE"/>
    <property type="match status" value="1"/>
</dbReference>
<gene>
    <name evidence="11" type="ORF">CL55_00003680</name>
</gene>
<evidence type="ECO:0000256" key="1">
    <source>
        <dbReference type="ARBA" id="ARBA00001946"/>
    </source>
</evidence>
<dbReference type="STRING" id="1835254.CL55_00003680"/>
<evidence type="ECO:0000256" key="4">
    <source>
        <dbReference type="ARBA" id="ARBA00022630"/>
    </source>
</evidence>
<comment type="catalytic activity">
    <reaction evidence="10">
        <text>L-threonyl-[protein] + FAD = FMN-L-threonyl-[protein] + AMP + H(+)</text>
        <dbReference type="Rhea" id="RHEA:36847"/>
        <dbReference type="Rhea" id="RHEA-COMP:11060"/>
        <dbReference type="Rhea" id="RHEA-COMP:11061"/>
        <dbReference type="ChEBI" id="CHEBI:15378"/>
        <dbReference type="ChEBI" id="CHEBI:30013"/>
        <dbReference type="ChEBI" id="CHEBI:57692"/>
        <dbReference type="ChEBI" id="CHEBI:74257"/>
        <dbReference type="ChEBI" id="CHEBI:456215"/>
        <dbReference type="EC" id="2.7.1.180"/>
    </reaction>
</comment>
<evidence type="ECO:0000313" key="11">
    <source>
        <dbReference type="EMBL" id="AKD24701.1"/>
    </source>
</evidence>
<dbReference type="AlphaFoldDB" id="A0A0E3ZIW6"/>
<comment type="cofactor">
    <cofactor evidence="1">
        <name>Mg(2+)</name>
        <dbReference type="ChEBI" id="CHEBI:18420"/>
    </cofactor>
</comment>
<evidence type="ECO:0000313" key="12">
    <source>
        <dbReference type="Proteomes" id="UP000061135"/>
    </source>
</evidence>
<dbReference type="Proteomes" id="UP000061135">
    <property type="component" value="Chromosome"/>
</dbReference>
<dbReference type="Pfam" id="PF02424">
    <property type="entry name" value="ApbE"/>
    <property type="match status" value="1"/>
</dbReference>
<dbReference type="InterPro" id="IPR003374">
    <property type="entry name" value="ApbE-like_sf"/>
</dbReference>
<sequence length="275" mass="30205">MIRCKPLLGTFVEIRIEDPSPTLKALDEAFLAIEEVQSLMGFHNPNSQLSQINARSYVEPIRIHPWTAEVLRVAKEVFLQSQGVFNCGVGHCLMEADLLPRHFNLNDYSFGGIEDLQFIESTLVRSSLPLCLDLGGIAKGYAVDKAVEILIANGIQTGSVNAGGDIRVFGDRSQDIQIRNPSKPHELIQIGSMTKGAIATSSLYFANRNISAKSFMVHPISQEHVEFSESYSVIVSRCVYADALTKVVSISGNSHHPCLSYFSAQAIRIPNTQSP</sequence>
<dbReference type="Gene3D" id="3.10.520.10">
    <property type="entry name" value="ApbE-like domains"/>
    <property type="match status" value="1"/>
</dbReference>
<evidence type="ECO:0000256" key="7">
    <source>
        <dbReference type="ARBA" id="ARBA00022827"/>
    </source>
</evidence>
<accession>A0A0E3ZIW6</accession>
<evidence type="ECO:0000256" key="3">
    <source>
        <dbReference type="ARBA" id="ARBA00016337"/>
    </source>
</evidence>
<evidence type="ECO:0000256" key="8">
    <source>
        <dbReference type="ARBA" id="ARBA00022842"/>
    </source>
</evidence>
<dbReference type="GO" id="GO:0046872">
    <property type="term" value="F:metal ion binding"/>
    <property type="evidence" value="ECO:0007669"/>
    <property type="project" value="UniProtKB-KW"/>
</dbReference>
<evidence type="ECO:0000256" key="2">
    <source>
        <dbReference type="ARBA" id="ARBA00011955"/>
    </source>
</evidence>
<dbReference type="EMBL" id="CP007501">
    <property type="protein sequence ID" value="AKD24701.1"/>
    <property type="molecule type" value="Genomic_DNA"/>
</dbReference>
<dbReference type="OrthoDB" id="9778595at2"/>
<keyword evidence="5" id="KW-0808">Transferase</keyword>
<evidence type="ECO:0000256" key="6">
    <source>
        <dbReference type="ARBA" id="ARBA00022723"/>
    </source>
</evidence>
<keyword evidence="6" id="KW-0479">Metal-binding</keyword>
<proteinExistence type="predicted"/>
<keyword evidence="4" id="KW-0285">Flavoprotein</keyword>
<dbReference type="RefSeq" id="WP_046329622.1">
    <property type="nucleotide sequence ID" value="NZ_CP007501.1"/>
</dbReference>
<evidence type="ECO:0000256" key="10">
    <source>
        <dbReference type="ARBA" id="ARBA00048540"/>
    </source>
</evidence>
<keyword evidence="8" id="KW-0460">Magnesium</keyword>
<keyword evidence="12" id="KW-1185">Reference proteome</keyword>
<dbReference type="HOGENOM" id="CLU_044403_5_1_4"/>
<dbReference type="PANTHER" id="PTHR30040:SF2">
    <property type="entry name" value="FAD:PROTEIN FMN TRANSFERASE"/>
    <property type="match status" value="1"/>
</dbReference>
<dbReference type="EC" id="2.7.1.180" evidence="2"/>